<keyword evidence="1" id="KW-0812">Transmembrane</keyword>
<keyword evidence="3" id="KW-0012">Acyltransferase</keyword>
<name>A0ABV3XFE7_9ACTN</name>
<evidence type="ECO:0000259" key="2">
    <source>
        <dbReference type="Pfam" id="PF01757"/>
    </source>
</evidence>
<sequence length="240" mass="25779">MAVRAGERRPAVLQYEIAGITAGNGETVFDGSLWTLQYEAFCYAVVGLLGVTAVLRRSRWGVLALCAAVWVAVLLEHAGLVPFDVPLLANDQLLRFLLVFLLGAAAFLFADVVPVRGLWALLSAAVVLAGSFLPDYRVVGALCFAYLCVYGMVRLPLRWTPSWDLSYGLYVYHWPVQLLLLLSGAGTLGPVPFVLISLALALALAALSWVTVEGPALRLKDARPPVLGSSGTAPPRHPQP</sequence>
<protein>
    <submittedName>
        <fullName evidence="3">Acyltransferase family protein</fullName>
        <ecNumber evidence="3">2.3.-.-</ecNumber>
    </submittedName>
</protein>
<dbReference type="Proteomes" id="UP001560045">
    <property type="component" value="Unassembled WGS sequence"/>
</dbReference>
<dbReference type="RefSeq" id="WP_369207003.1">
    <property type="nucleotide sequence ID" value="NZ_JBFNXQ010000037.1"/>
</dbReference>
<feature type="transmembrane region" description="Helical" evidence="1">
    <location>
        <begin position="93"/>
        <end position="110"/>
    </location>
</feature>
<feature type="transmembrane region" description="Helical" evidence="1">
    <location>
        <begin position="36"/>
        <end position="55"/>
    </location>
</feature>
<organism evidence="3 4">
    <name type="scientific">Geodermatophilus maliterrae</name>
    <dbReference type="NCBI Taxonomy" id="3162531"/>
    <lineage>
        <taxon>Bacteria</taxon>
        <taxon>Bacillati</taxon>
        <taxon>Actinomycetota</taxon>
        <taxon>Actinomycetes</taxon>
        <taxon>Geodermatophilales</taxon>
        <taxon>Geodermatophilaceae</taxon>
        <taxon>Geodermatophilus</taxon>
    </lineage>
</organism>
<keyword evidence="3" id="KW-0808">Transferase</keyword>
<dbReference type="InterPro" id="IPR002656">
    <property type="entry name" value="Acyl_transf_3_dom"/>
</dbReference>
<proteinExistence type="predicted"/>
<dbReference type="EMBL" id="JBFNXQ010000037">
    <property type="protein sequence ID" value="MEX5719302.1"/>
    <property type="molecule type" value="Genomic_DNA"/>
</dbReference>
<evidence type="ECO:0000313" key="3">
    <source>
        <dbReference type="EMBL" id="MEX5719302.1"/>
    </source>
</evidence>
<feature type="transmembrane region" description="Helical" evidence="1">
    <location>
        <begin position="139"/>
        <end position="157"/>
    </location>
</feature>
<dbReference type="Pfam" id="PF01757">
    <property type="entry name" value="Acyl_transf_3"/>
    <property type="match status" value="1"/>
</dbReference>
<dbReference type="GO" id="GO:0016746">
    <property type="term" value="F:acyltransferase activity"/>
    <property type="evidence" value="ECO:0007669"/>
    <property type="project" value="UniProtKB-KW"/>
</dbReference>
<comment type="caution">
    <text evidence="3">The sequence shown here is derived from an EMBL/GenBank/DDBJ whole genome shotgun (WGS) entry which is preliminary data.</text>
</comment>
<feature type="transmembrane region" description="Helical" evidence="1">
    <location>
        <begin position="193"/>
        <end position="212"/>
    </location>
</feature>
<feature type="domain" description="Acyltransferase 3" evidence="2">
    <location>
        <begin position="24"/>
        <end position="208"/>
    </location>
</feature>
<evidence type="ECO:0000313" key="4">
    <source>
        <dbReference type="Proteomes" id="UP001560045"/>
    </source>
</evidence>
<feature type="transmembrane region" description="Helical" evidence="1">
    <location>
        <begin position="62"/>
        <end position="81"/>
    </location>
</feature>
<dbReference type="EC" id="2.3.-.-" evidence="3"/>
<evidence type="ECO:0000256" key="1">
    <source>
        <dbReference type="SAM" id="Phobius"/>
    </source>
</evidence>
<keyword evidence="1" id="KW-1133">Transmembrane helix</keyword>
<keyword evidence="1" id="KW-0472">Membrane</keyword>
<gene>
    <name evidence="3" type="ORF">ABQ292_13105</name>
</gene>
<accession>A0ABV3XFE7</accession>
<keyword evidence="4" id="KW-1185">Reference proteome</keyword>
<reference evidence="3 4" key="1">
    <citation type="submission" date="2024-06" db="EMBL/GenBank/DDBJ databases">
        <title>Draft genome sequence of Geodermatophilus badlandi, a novel member of the Geodermatophilaceae isolated from badland sedimentary rocks in the Red desert, Wyoming, USA.</title>
        <authorList>
            <person name="Ben Tekaya S."/>
            <person name="Nouioui I."/>
            <person name="Flores G.M."/>
            <person name="Shaal M.N."/>
            <person name="Bredoire F."/>
            <person name="Basile F."/>
            <person name="Van Diepen L."/>
            <person name="Ward N.L."/>
        </authorList>
    </citation>
    <scope>NUCLEOTIDE SEQUENCE [LARGE SCALE GENOMIC DNA]</scope>
    <source>
        <strain evidence="3 4">WL48A</strain>
    </source>
</reference>